<evidence type="ECO:0008006" key="4">
    <source>
        <dbReference type="Google" id="ProtNLM"/>
    </source>
</evidence>
<proteinExistence type="predicted"/>
<feature type="signal peptide" evidence="1">
    <location>
        <begin position="1"/>
        <end position="20"/>
    </location>
</feature>
<dbReference type="AlphaFoldDB" id="A0A4Z1HDN8"/>
<evidence type="ECO:0000313" key="3">
    <source>
        <dbReference type="Proteomes" id="UP000297527"/>
    </source>
</evidence>
<keyword evidence="1" id="KW-0732">Signal</keyword>
<comment type="caution">
    <text evidence="2">The sequence shown here is derived from an EMBL/GenBank/DDBJ whole genome shotgun (WGS) entry which is preliminary data.</text>
</comment>
<dbReference type="EMBL" id="PQXN01000290">
    <property type="protein sequence ID" value="TGO47144.1"/>
    <property type="molecule type" value="Genomic_DNA"/>
</dbReference>
<protein>
    <recommendedName>
        <fullName evidence="4">AA1-like domain-containing protein</fullName>
    </recommendedName>
</protein>
<dbReference type="OrthoDB" id="3479602at2759"/>
<evidence type="ECO:0000256" key="1">
    <source>
        <dbReference type="SAM" id="SignalP"/>
    </source>
</evidence>
<keyword evidence="3" id="KW-1185">Reference proteome</keyword>
<dbReference type="Proteomes" id="UP000297527">
    <property type="component" value="Unassembled WGS sequence"/>
</dbReference>
<gene>
    <name evidence="2" type="ORF">BCON_0291g00050</name>
</gene>
<accession>A0A4Z1HDN8</accession>
<reference evidence="2 3" key="1">
    <citation type="submission" date="2017-12" db="EMBL/GenBank/DDBJ databases">
        <title>Comparative genomics of Botrytis spp.</title>
        <authorList>
            <person name="Valero-Jimenez C.A."/>
            <person name="Tapia P."/>
            <person name="Veloso J."/>
            <person name="Silva-Moreno E."/>
            <person name="Staats M."/>
            <person name="Valdes J.H."/>
            <person name="Van Kan J.A.L."/>
        </authorList>
    </citation>
    <scope>NUCLEOTIDE SEQUENCE [LARGE SCALE GENOMIC DNA]</scope>
    <source>
        <strain evidence="2 3">MUCL11595</strain>
    </source>
</reference>
<sequence length="182" mass="20714">MNSFFMKIFLFLAIASLAAAITAQEQHDRTHDIFTFYHHDVGAELKPHHFILDLNCHVVPASHPTTLKLSCALESTRRVHESDNDPVDFQIHFQSKGVPTFRDGRMIRPTILQPFTILHSYVSQGKERVAMEVAFLKTHRGWLHGQAQADISCDVLKVEAVDTRVRPSNDVPFLLARKKNCD</sequence>
<evidence type="ECO:0000313" key="2">
    <source>
        <dbReference type="EMBL" id="TGO47144.1"/>
    </source>
</evidence>
<organism evidence="2 3">
    <name type="scientific">Botryotinia convoluta</name>
    <dbReference type="NCBI Taxonomy" id="54673"/>
    <lineage>
        <taxon>Eukaryota</taxon>
        <taxon>Fungi</taxon>
        <taxon>Dikarya</taxon>
        <taxon>Ascomycota</taxon>
        <taxon>Pezizomycotina</taxon>
        <taxon>Leotiomycetes</taxon>
        <taxon>Helotiales</taxon>
        <taxon>Sclerotiniaceae</taxon>
        <taxon>Botryotinia</taxon>
    </lineage>
</organism>
<name>A0A4Z1HDN8_9HELO</name>
<feature type="chain" id="PRO_5021289480" description="AA1-like domain-containing protein" evidence="1">
    <location>
        <begin position="21"/>
        <end position="182"/>
    </location>
</feature>